<dbReference type="EMBL" id="GBRH01205094">
    <property type="protein sequence ID" value="JAD92801.1"/>
    <property type="molecule type" value="Transcribed_RNA"/>
</dbReference>
<name>A0A0A9DYC0_ARUDO</name>
<reference evidence="1" key="1">
    <citation type="submission" date="2014-09" db="EMBL/GenBank/DDBJ databases">
        <authorList>
            <person name="Magalhaes I.L.F."/>
            <person name="Oliveira U."/>
            <person name="Santos F.R."/>
            <person name="Vidigal T.H.D.A."/>
            <person name="Brescovit A.D."/>
            <person name="Santos A.J."/>
        </authorList>
    </citation>
    <scope>NUCLEOTIDE SEQUENCE</scope>
    <source>
        <tissue evidence="1">Shoot tissue taken approximately 20 cm above the soil surface</tissue>
    </source>
</reference>
<sequence length="25" mass="3081">MERRRWWLLAAPRVSSTPGRRRRSV</sequence>
<protein>
    <submittedName>
        <fullName evidence="1">Fad7</fullName>
    </submittedName>
</protein>
<dbReference type="AlphaFoldDB" id="A0A0A9DYC0"/>
<evidence type="ECO:0000313" key="1">
    <source>
        <dbReference type="EMBL" id="JAD92801.1"/>
    </source>
</evidence>
<organism evidence="1">
    <name type="scientific">Arundo donax</name>
    <name type="common">Giant reed</name>
    <name type="synonym">Donax arundinaceus</name>
    <dbReference type="NCBI Taxonomy" id="35708"/>
    <lineage>
        <taxon>Eukaryota</taxon>
        <taxon>Viridiplantae</taxon>
        <taxon>Streptophyta</taxon>
        <taxon>Embryophyta</taxon>
        <taxon>Tracheophyta</taxon>
        <taxon>Spermatophyta</taxon>
        <taxon>Magnoliopsida</taxon>
        <taxon>Liliopsida</taxon>
        <taxon>Poales</taxon>
        <taxon>Poaceae</taxon>
        <taxon>PACMAD clade</taxon>
        <taxon>Arundinoideae</taxon>
        <taxon>Arundineae</taxon>
        <taxon>Arundo</taxon>
    </lineage>
</organism>
<reference evidence="1" key="2">
    <citation type="journal article" date="2015" name="Data Brief">
        <title>Shoot transcriptome of the giant reed, Arundo donax.</title>
        <authorList>
            <person name="Barrero R.A."/>
            <person name="Guerrero F.D."/>
            <person name="Moolhuijzen P."/>
            <person name="Goolsby J.A."/>
            <person name="Tidwell J."/>
            <person name="Bellgard S.E."/>
            <person name="Bellgard M.I."/>
        </authorList>
    </citation>
    <scope>NUCLEOTIDE SEQUENCE</scope>
    <source>
        <tissue evidence="1">Shoot tissue taken approximately 20 cm above the soil surface</tissue>
    </source>
</reference>
<accession>A0A0A9DYC0</accession>
<proteinExistence type="predicted"/>